<dbReference type="SUPFAM" id="SSF52540">
    <property type="entry name" value="P-loop containing nucleoside triphosphate hydrolases"/>
    <property type="match status" value="1"/>
</dbReference>
<dbReference type="GO" id="GO:0016887">
    <property type="term" value="F:ATP hydrolysis activity"/>
    <property type="evidence" value="ECO:0007669"/>
    <property type="project" value="RHEA"/>
</dbReference>
<name>A0A0L8HFJ4_OCTBM</name>
<evidence type="ECO:0000256" key="1">
    <source>
        <dbReference type="RuleBase" id="RU363044"/>
    </source>
</evidence>
<accession>A0A0L8HFJ4</accession>
<keyword evidence="1" id="KW-0378">Hydrolase</keyword>
<organism evidence="3">
    <name type="scientific">Octopus bimaculoides</name>
    <name type="common">California two-spotted octopus</name>
    <dbReference type="NCBI Taxonomy" id="37653"/>
    <lineage>
        <taxon>Eukaryota</taxon>
        <taxon>Metazoa</taxon>
        <taxon>Spiralia</taxon>
        <taxon>Lophotrochozoa</taxon>
        <taxon>Mollusca</taxon>
        <taxon>Cephalopoda</taxon>
        <taxon>Coleoidea</taxon>
        <taxon>Octopodiformes</taxon>
        <taxon>Octopoda</taxon>
        <taxon>Incirrata</taxon>
        <taxon>Octopodidae</taxon>
        <taxon>Octopus</taxon>
    </lineage>
</organism>
<feature type="domain" description="DNA helicase Pif1-like DEAD-box helicase" evidence="2">
    <location>
        <begin position="7"/>
        <end position="99"/>
    </location>
</feature>
<keyword evidence="1" id="KW-0233">DNA recombination</keyword>
<dbReference type="GO" id="GO:0006281">
    <property type="term" value="P:DNA repair"/>
    <property type="evidence" value="ECO:0007669"/>
    <property type="project" value="UniProtKB-KW"/>
</dbReference>
<sequence>MNDDEGQSRFFLLDDPGGTGKTYLYDTFIASLRKQNKCTLSYATTDIAADLLIDGRIIHSRLKLIVPLHDSSTSHMRITSESSEKLKQARLSIINEASVPFGGKLLLLGGDFRQTGPIIPRGSNAAVIESSIKQSSLWYFVIKLSLTKNMHIAGQDDFNWWLLDVGNRTVSDSEGLEKNIIEIPQNMVSTNNIVRDVFGKNYY</sequence>
<comment type="cofactor">
    <cofactor evidence="1">
        <name>Mg(2+)</name>
        <dbReference type="ChEBI" id="CHEBI:18420"/>
    </cofactor>
</comment>
<keyword evidence="1" id="KW-0067">ATP-binding</keyword>
<dbReference type="EC" id="5.6.2.3" evidence="1"/>
<protein>
    <recommendedName>
        <fullName evidence="1">ATP-dependent DNA helicase</fullName>
        <ecNumber evidence="1">5.6.2.3</ecNumber>
    </recommendedName>
</protein>
<gene>
    <name evidence="3" type="ORF">OCBIM_22015653mg</name>
</gene>
<keyword evidence="1" id="KW-0227">DNA damage</keyword>
<dbReference type="AlphaFoldDB" id="A0A0L8HFJ4"/>
<comment type="similarity">
    <text evidence="1">Belongs to the helicase family.</text>
</comment>
<dbReference type="GO" id="GO:0006310">
    <property type="term" value="P:DNA recombination"/>
    <property type="evidence" value="ECO:0007669"/>
    <property type="project" value="UniProtKB-KW"/>
</dbReference>
<proteinExistence type="inferred from homology"/>
<comment type="catalytic activity">
    <reaction evidence="1">
        <text>ATP + H2O = ADP + phosphate + H(+)</text>
        <dbReference type="Rhea" id="RHEA:13065"/>
        <dbReference type="ChEBI" id="CHEBI:15377"/>
        <dbReference type="ChEBI" id="CHEBI:15378"/>
        <dbReference type="ChEBI" id="CHEBI:30616"/>
        <dbReference type="ChEBI" id="CHEBI:43474"/>
        <dbReference type="ChEBI" id="CHEBI:456216"/>
        <dbReference type="EC" id="5.6.2.3"/>
    </reaction>
</comment>
<evidence type="ECO:0000259" key="2">
    <source>
        <dbReference type="Pfam" id="PF05970"/>
    </source>
</evidence>
<evidence type="ECO:0000313" key="3">
    <source>
        <dbReference type="EMBL" id="KOF88028.1"/>
    </source>
</evidence>
<dbReference type="GO" id="GO:0000723">
    <property type="term" value="P:telomere maintenance"/>
    <property type="evidence" value="ECO:0007669"/>
    <property type="project" value="InterPro"/>
</dbReference>
<dbReference type="InterPro" id="IPR027417">
    <property type="entry name" value="P-loop_NTPase"/>
</dbReference>
<dbReference type="InterPro" id="IPR010285">
    <property type="entry name" value="DNA_helicase_pif1-like_DEAD"/>
</dbReference>
<dbReference type="GO" id="GO:0043139">
    <property type="term" value="F:5'-3' DNA helicase activity"/>
    <property type="evidence" value="ECO:0007669"/>
    <property type="project" value="UniProtKB-EC"/>
</dbReference>
<keyword evidence="1" id="KW-0547">Nucleotide-binding</keyword>
<dbReference type="GO" id="GO:0005524">
    <property type="term" value="F:ATP binding"/>
    <property type="evidence" value="ECO:0007669"/>
    <property type="project" value="UniProtKB-KW"/>
</dbReference>
<keyword evidence="1" id="KW-0347">Helicase</keyword>
<dbReference type="PANTHER" id="PTHR10492:SF57">
    <property type="entry name" value="ATP-DEPENDENT DNA HELICASE"/>
    <property type="match status" value="1"/>
</dbReference>
<dbReference type="OrthoDB" id="10032644at2759"/>
<reference evidence="3" key="1">
    <citation type="submission" date="2015-07" db="EMBL/GenBank/DDBJ databases">
        <title>MeaNS - Measles Nucleotide Surveillance Program.</title>
        <authorList>
            <person name="Tran T."/>
            <person name="Druce J."/>
        </authorList>
    </citation>
    <scope>NUCLEOTIDE SEQUENCE</scope>
    <source>
        <strain evidence="3">UCB-OBI-ISO-001</strain>
        <tissue evidence="3">Gonad</tissue>
    </source>
</reference>
<dbReference type="Gene3D" id="3.40.50.300">
    <property type="entry name" value="P-loop containing nucleotide triphosphate hydrolases"/>
    <property type="match status" value="1"/>
</dbReference>
<dbReference type="Pfam" id="PF05970">
    <property type="entry name" value="PIF1"/>
    <property type="match status" value="1"/>
</dbReference>
<keyword evidence="1" id="KW-0234">DNA repair</keyword>
<dbReference type="EMBL" id="KQ418272">
    <property type="protein sequence ID" value="KOF88028.1"/>
    <property type="molecule type" value="Genomic_DNA"/>
</dbReference>
<dbReference type="PANTHER" id="PTHR10492">
    <property type="match status" value="1"/>
</dbReference>